<gene>
    <name evidence="2" type="ORF">KI387_043220</name>
</gene>
<evidence type="ECO:0000256" key="1">
    <source>
        <dbReference type="SAM" id="MobiDB-lite"/>
    </source>
</evidence>
<feature type="non-terminal residue" evidence="2">
    <location>
        <position position="1"/>
    </location>
</feature>
<reference evidence="2 3" key="1">
    <citation type="journal article" date="2021" name="Nat. Plants">
        <title>The Taxus genome provides insights into paclitaxel biosynthesis.</title>
        <authorList>
            <person name="Xiong X."/>
            <person name="Gou J."/>
            <person name="Liao Q."/>
            <person name="Li Y."/>
            <person name="Zhou Q."/>
            <person name="Bi G."/>
            <person name="Li C."/>
            <person name="Du R."/>
            <person name="Wang X."/>
            <person name="Sun T."/>
            <person name="Guo L."/>
            <person name="Liang H."/>
            <person name="Lu P."/>
            <person name="Wu Y."/>
            <person name="Zhang Z."/>
            <person name="Ro D.K."/>
            <person name="Shang Y."/>
            <person name="Huang S."/>
            <person name="Yan J."/>
        </authorList>
    </citation>
    <scope>NUCLEOTIDE SEQUENCE [LARGE SCALE GENOMIC DNA]</scope>
    <source>
        <strain evidence="2">Ta-2019</strain>
    </source>
</reference>
<feature type="region of interest" description="Disordered" evidence="1">
    <location>
        <begin position="64"/>
        <end position="147"/>
    </location>
</feature>
<name>A0AA38BZR4_TAXCH</name>
<feature type="compositionally biased region" description="Basic and acidic residues" evidence="1">
    <location>
        <begin position="116"/>
        <end position="132"/>
    </location>
</feature>
<protein>
    <submittedName>
        <fullName evidence="2">Uncharacterized protein</fullName>
    </submittedName>
</protein>
<feature type="non-terminal residue" evidence="2">
    <location>
        <position position="202"/>
    </location>
</feature>
<dbReference type="EMBL" id="JAHRHJ020003511">
    <property type="protein sequence ID" value="KAH9291591.1"/>
    <property type="molecule type" value="Genomic_DNA"/>
</dbReference>
<feature type="compositionally biased region" description="Polar residues" evidence="1">
    <location>
        <begin position="77"/>
        <end position="95"/>
    </location>
</feature>
<evidence type="ECO:0000313" key="3">
    <source>
        <dbReference type="Proteomes" id="UP000824469"/>
    </source>
</evidence>
<keyword evidence="3" id="KW-1185">Reference proteome</keyword>
<sequence>AMLNQGLKKYDAMPVESVSVPFFKKLQESTKNQVEIMDVDIDEYFSTLEAFEMDIEEQVVKSVGGSQLSEGVGETTHVPTTENKVQVSEVSSADQATPELNKPEVSSGKSVDTEVLTEKDPSHEAKVTKDSELPQTEKSVDEKMTEVTQDTIAKDKVVDSVSVQDLSKDKGQVMETQPTMLQQDMLEKQKDVNLPVQQPPKE</sequence>
<comment type="caution">
    <text evidence="2">The sequence shown here is derived from an EMBL/GenBank/DDBJ whole genome shotgun (WGS) entry which is preliminary data.</text>
</comment>
<dbReference type="Proteomes" id="UP000824469">
    <property type="component" value="Unassembled WGS sequence"/>
</dbReference>
<evidence type="ECO:0000313" key="2">
    <source>
        <dbReference type="EMBL" id="KAH9291591.1"/>
    </source>
</evidence>
<organism evidence="2 3">
    <name type="scientific">Taxus chinensis</name>
    <name type="common">Chinese yew</name>
    <name type="synonym">Taxus wallichiana var. chinensis</name>
    <dbReference type="NCBI Taxonomy" id="29808"/>
    <lineage>
        <taxon>Eukaryota</taxon>
        <taxon>Viridiplantae</taxon>
        <taxon>Streptophyta</taxon>
        <taxon>Embryophyta</taxon>
        <taxon>Tracheophyta</taxon>
        <taxon>Spermatophyta</taxon>
        <taxon>Pinopsida</taxon>
        <taxon>Pinidae</taxon>
        <taxon>Conifers II</taxon>
        <taxon>Cupressales</taxon>
        <taxon>Taxaceae</taxon>
        <taxon>Taxus</taxon>
    </lineage>
</organism>
<feature type="region of interest" description="Disordered" evidence="1">
    <location>
        <begin position="183"/>
        <end position="202"/>
    </location>
</feature>
<proteinExistence type="predicted"/>
<dbReference type="AlphaFoldDB" id="A0AA38BZR4"/>
<accession>A0AA38BZR4</accession>